<keyword evidence="2" id="KW-1185">Reference proteome</keyword>
<evidence type="ECO:0000313" key="1">
    <source>
        <dbReference type="EMBL" id="KAJ2877470.1"/>
    </source>
</evidence>
<feature type="non-terminal residue" evidence="1">
    <location>
        <position position="302"/>
    </location>
</feature>
<gene>
    <name evidence="1" type="ORF">IWW38_006568</name>
</gene>
<organism evidence="1 2">
    <name type="scientific">Coemansia aciculifera</name>
    <dbReference type="NCBI Taxonomy" id="417176"/>
    <lineage>
        <taxon>Eukaryota</taxon>
        <taxon>Fungi</taxon>
        <taxon>Fungi incertae sedis</taxon>
        <taxon>Zoopagomycota</taxon>
        <taxon>Kickxellomycotina</taxon>
        <taxon>Kickxellomycetes</taxon>
        <taxon>Kickxellales</taxon>
        <taxon>Kickxellaceae</taxon>
        <taxon>Coemansia</taxon>
    </lineage>
</organism>
<reference evidence="1" key="1">
    <citation type="submission" date="2022-07" db="EMBL/GenBank/DDBJ databases">
        <title>Phylogenomic reconstructions and comparative analyses of Kickxellomycotina fungi.</title>
        <authorList>
            <person name="Reynolds N.K."/>
            <person name="Stajich J.E."/>
            <person name="Barry K."/>
            <person name="Grigoriev I.V."/>
            <person name="Crous P."/>
            <person name="Smith M.E."/>
        </authorList>
    </citation>
    <scope>NUCLEOTIDE SEQUENCE</scope>
    <source>
        <strain evidence="1">CBS 190363</strain>
    </source>
</reference>
<proteinExistence type="predicted"/>
<protein>
    <submittedName>
        <fullName evidence="1">Uncharacterized protein</fullName>
    </submittedName>
</protein>
<dbReference type="Proteomes" id="UP001139981">
    <property type="component" value="Unassembled WGS sequence"/>
</dbReference>
<comment type="caution">
    <text evidence="1">The sequence shown here is derived from an EMBL/GenBank/DDBJ whole genome shotgun (WGS) entry which is preliminary data.</text>
</comment>
<accession>A0ACC1LRY3</accession>
<sequence length="302" mass="32414">MVSRSTASLSSLKLVDIPPHLAWETMDALSAPFPCLKRLALVFGDTSTSPPTVADASTGDLDEESTRMVAAGTAGQFPSLSSLSVRHCPFDVRRCLSVIGMTKEDSRRLAQFEVHGSKSDILTLPAARSSASWIGSSSRSVTLACVGLARHSADRAEKFITNALTSSTSLTESLSLTVISSRPINFHITPCLSGLRSLELRVPMSLASAETLMLQMPRLLRLCLPYIATEVDLLPCNRPTGRVLSRSVQLLAMGFWDCRQDLCAMSMAVVNFVAAIPSLLTLIHDSHVAAMVRRLIAGAATT</sequence>
<name>A0ACC1LRY3_9FUNG</name>
<dbReference type="EMBL" id="JANBVB010003814">
    <property type="protein sequence ID" value="KAJ2877470.1"/>
    <property type="molecule type" value="Genomic_DNA"/>
</dbReference>
<evidence type="ECO:0000313" key="2">
    <source>
        <dbReference type="Proteomes" id="UP001139981"/>
    </source>
</evidence>